<accession>A0ABQ3YI34</accession>
<evidence type="ECO:0000256" key="2">
    <source>
        <dbReference type="ARBA" id="ARBA00023015"/>
    </source>
</evidence>
<evidence type="ECO:0000256" key="1">
    <source>
        <dbReference type="ARBA" id="ARBA00009437"/>
    </source>
</evidence>
<dbReference type="RefSeq" id="WP_203775934.1">
    <property type="nucleotide sequence ID" value="NZ_BAAABO010000064.1"/>
</dbReference>
<dbReference type="Gene3D" id="3.40.190.10">
    <property type="entry name" value="Periplasmic binding protein-like II"/>
    <property type="match status" value="2"/>
</dbReference>
<protein>
    <submittedName>
        <fullName evidence="7">LysR family transcriptional regulator</fullName>
    </submittedName>
</protein>
<dbReference type="PANTHER" id="PTHR30346">
    <property type="entry name" value="TRANSCRIPTIONAL DUAL REGULATOR HCAR-RELATED"/>
    <property type="match status" value="1"/>
</dbReference>
<reference evidence="7 8" key="1">
    <citation type="submission" date="2021-01" db="EMBL/GenBank/DDBJ databases">
        <title>Whole genome shotgun sequence of Actinoplanes deccanensis NBRC 13994.</title>
        <authorList>
            <person name="Komaki H."/>
            <person name="Tamura T."/>
        </authorList>
    </citation>
    <scope>NUCLEOTIDE SEQUENCE [LARGE SCALE GENOMIC DNA]</scope>
    <source>
        <strain evidence="7 8">NBRC 13994</strain>
    </source>
</reference>
<dbReference type="InterPro" id="IPR005119">
    <property type="entry name" value="LysR_subst-bd"/>
</dbReference>
<dbReference type="InterPro" id="IPR036390">
    <property type="entry name" value="WH_DNA-bd_sf"/>
</dbReference>
<keyword evidence="3" id="KW-0238">DNA-binding</keyword>
<organism evidence="7 8">
    <name type="scientific">Paractinoplanes deccanensis</name>
    <dbReference type="NCBI Taxonomy" id="113561"/>
    <lineage>
        <taxon>Bacteria</taxon>
        <taxon>Bacillati</taxon>
        <taxon>Actinomycetota</taxon>
        <taxon>Actinomycetes</taxon>
        <taxon>Micromonosporales</taxon>
        <taxon>Micromonosporaceae</taxon>
        <taxon>Paractinoplanes</taxon>
    </lineage>
</organism>
<comment type="caution">
    <text evidence="7">The sequence shown here is derived from an EMBL/GenBank/DDBJ whole genome shotgun (WGS) entry which is preliminary data.</text>
</comment>
<dbReference type="Pfam" id="PF03466">
    <property type="entry name" value="LysR_substrate"/>
    <property type="match status" value="1"/>
</dbReference>
<dbReference type="EMBL" id="BOMI01000174">
    <property type="protein sequence ID" value="GID79585.1"/>
    <property type="molecule type" value="Genomic_DNA"/>
</dbReference>
<keyword evidence="8" id="KW-1185">Reference proteome</keyword>
<gene>
    <name evidence="7" type="ORF">Ade02nite_82260</name>
</gene>
<dbReference type="PANTHER" id="PTHR30346:SF0">
    <property type="entry name" value="HCA OPERON TRANSCRIPTIONAL ACTIVATOR HCAR"/>
    <property type="match status" value="1"/>
</dbReference>
<sequence length="296" mass="31795">MLERHEIEAFLTLAEKLHFGQAAADLRVSTTRVSQIIRQLERRVGMPLFERTSRRVELTPVGTRLRDDLAPAWEQIAAGFRRAVDTSRGITGTLNACFVGAACGTLLVRAAEAFRRQHPDCEVRIREAQIGEVHPWIREGVADVALTAFPTSAAGLTTGPVLLSEARMLALPARHRLATRAAVSAEDLAGIPMIQLPPSTTAALRDSRTPATTPTGRPIPQGPSAATFQEVLALVGAGRGAFPVGAQAPRYYARPDVAYLPIAGAPPIEWGLIWRTDASTARVLAFSDTAARISDA</sequence>
<name>A0ABQ3YI34_9ACTN</name>
<dbReference type="PROSITE" id="PS50931">
    <property type="entry name" value="HTH_LYSR"/>
    <property type="match status" value="1"/>
</dbReference>
<evidence type="ECO:0000313" key="7">
    <source>
        <dbReference type="EMBL" id="GID79585.1"/>
    </source>
</evidence>
<dbReference type="SUPFAM" id="SSF46785">
    <property type="entry name" value="Winged helix' DNA-binding domain"/>
    <property type="match status" value="1"/>
</dbReference>
<dbReference type="Pfam" id="PF00126">
    <property type="entry name" value="HTH_1"/>
    <property type="match status" value="1"/>
</dbReference>
<evidence type="ECO:0000313" key="8">
    <source>
        <dbReference type="Proteomes" id="UP000609879"/>
    </source>
</evidence>
<keyword evidence="2" id="KW-0805">Transcription regulation</keyword>
<dbReference type="CDD" id="cd08414">
    <property type="entry name" value="PBP2_LTTR_aromatics_like"/>
    <property type="match status" value="1"/>
</dbReference>
<proteinExistence type="inferred from homology"/>
<dbReference type="Gene3D" id="1.10.10.10">
    <property type="entry name" value="Winged helix-like DNA-binding domain superfamily/Winged helix DNA-binding domain"/>
    <property type="match status" value="1"/>
</dbReference>
<dbReference type="Proteomes" id="UP000609879">
    <property type="component" value="Unassembled WGS sequence"/>
</dbReference>
<evidence type="ECO:0000256" key="4">
    <source>
        <dbReference type="ARBA" id="ARBA00023163"/>
    </source>
</evidence>
<feature type="domain" description="HTH lysR-type" evidence="6">
    <location>
        <begin position="1"/>
        <end position="59"/>
    </location>
</feature>
<evidence type="ECO:0000256" key="3">
    <source>
        <dbReference type="ARBA" id="ARBA00023125"/>
    </source>
</evidence>
<evidence type="ECO:0000256" key="5">
    <source>
        <dbReference type="SAM" id="MobiDB-lite"/>
    </source>
</evidence>
<dbReference type="InterPro" id="IPR000847">
    <property type="entry name" value="LysR_HTH_N"/>
</dbReference>
<dbReference type="SUPFAM" id="SSF53850">
    <property type="entry name" value="Periplasmic binding protein-like II"/>
    <property type="match status" value="1"/>
</dbReference>
<keyword evidence="4" id="KW-0804">Transcription</keyword>
<evidence type="ECO:0000259" key="6">
    <source>
        <dbReference type="PROSITE" id="PS50931"/>
    </source>
</evidence>
<dbReference type="InterPro" id="IPR036388">
    <property type="entry name" value="WH-like_DNA-bd_sf"/>
</dbReference>
<feature type="region of interest" description="Disordered" evidence="5">
    <location>
        <begin position="201"/>
        <end position="223"/>
    </location>
</feature>
<comment type="similarity">
    <text evidence="1">Belongs to the LysR transcriptional regulatory family.</text>
</comment>